<dbReference type="KEGG" id="tet:TTHERM_00522080"/>
<evidence type="ECO:0000256" key="6">
    <source>
        <dbReference type="ARBA" id="ARBA00023316"/>
    </source>
</evidence>
<keyword evidence="4" id="KW-0133">Cell shape</keyword>
<evidence type="ECO:0000256" key="4">
    <source>
        <dbReference type="ARBA" id="ARBA00022960"/>
    </source>
</evidence>
<evidence type="ECO:0000313" key="9">
    <source>
        <dbReference type="EMBL" id="EAR94141.2"/>
    </source>
</evidence>
<gene>
    <name evidence="9" type="ORF">TTHERM_00522080</name>
</gene>
<dbReference type="GeneID" id="7830512"/>
<dbReference type="Pfam" id="PF00768">
    <property type="entry name" value="Peptidase_S11"/>
    <property type="match status" value="2"/>
</dbReference>
<keyword evidence="5" id="KW-0573">Peptidoglycan synthesis</keyword>
<feature type="region of interest" description="Disordered" evidence="7">
    <location>
        <begin position="164"/>
        <end position="210"/>
    </location>
</feature>
<feature type="compositionally biased region" description="Low complexity" evidence="7">
    <location>
        <begin position="121"/>
        <end position="133"/>
    </location>
</feature>
<dbReference type="EMBL" id="GG662717">
    <property type="protein sequence ID" value="EAR94141.2"/>
    <property type="molecule type" value="Genomic_DNA"/>
</dbReference>
<name>I7ME29_TETTS</name>
<protein>
    <submittedName>
        <fullName evidence="9">D-alanyl-D-alanine carboxypeptidase family protein</fullName>
    </submittedName>
</protein>
<keyword evidence="10" id="KW-1185">Reference proteome</keyword>
<evidence type="ECO:0000259" key="8">
    <source>
        <dbReference type="Pfam" id="PF00768"/>
    </source>
</evidence>
<evidence type="ECO:0000313" key="10">
    <source>
        <dbReference type="Proteomes" id="UP000009168"/>
    </source>
</evidence>
<dbReference type="eggNOG" id="ENOG502S4VA">
    <property type="taxonomic scope" value="Eukaryota"/>
</dbReference>
<dbReference type="PANTHER" id="PTHR21581">
    <property type="entry name" value="D-ALANYL-D-ALANINE CARBOXYPEPTIDASE"/>
    <property type="match status" value="1"/>
</dbReference>
<dbReference type="InterPro" id="IPR012338">
    <property type="entry name" value="Beta-lactam/transpept-like"/>
</dbReference>
<sequence length="877" mass="100351">MNYFQNSSINNFYPLMQRSNINKFVQPQLVCVDQSNMNVTATALNTIKNSTSQKFQRGSRQYIIKFRNSNASAISTSQSPQKRNKNQLKQELNNHLSNPYQKENKNLTEISIKAQKIVTKVVSPSSSVSTQSSNKNDLPATDKDDDSPMRLNNQDQIKKIIQFQNDSVGQKASQKAISNYPKNDSRISSKIQNKQQNDSQSPNRSKSNESKNMQFFQDNSNQALQEAVDQDKSKQRNVMRDSNTFLIKPSNQNYDSKAVNIVDYQKILDNSSEINQQILPITTRNRDGSAPPLNAISQNSKALESDKKNTKDTLSQTQQPMQKRHSILRLSDPQSIVNTLYNDLNLGKKNSKNEQDLQQKQSQQQSDRYLLSTTFSQIQFNDNIKKQITQKQTKKNSSFLCSKRKKFKKSKNHINLQEIPLQAKTSQNTQILSNQEEKFEQYDQDFQTLADQLENQQLHMKIVGNEYLLDDDNAYSEEYLDEDEEINKEFIQQQMKDNKKVKINNSVILPSLVQISSNNIVDDQLEQKFKSKELSSLNLTAKSVCIFDVEKNKPILCLKGKKPREVASLTKIMTCYIICQAIQKKKIKQTEQIKVSRAAASMIGTSAYLRSGDQLSVWDLLHGLMLPSGNDAAFALAEYMGRILFFEDNDYKEQLQQNPNSFENCKAKDAIKCFLKEMNRVAKDLKLANTKYSNPHGLVNKSNRSSALDICKLSAHCLTKSQLFRQIVKTKQYTCQVRNKQGSIRIASWENTNKCLLRYNTICDGVKTGVTCTAGPCLTTSWRVKDRHFIITILKCDSLELRYSESQRVFAWICEKLGIELSAEEKMPYEKVKQLYKRNSVESIQSMKESCSNNSLSSKQNSNLILQKSDSLLKMQN</sequence>
<evidence type="ECO:0000256" key="2">
    <source>
        <dbReference type="ARBA" id="ARBA00022729"/>
    </source>
</evidence>
<evidence type="ECO:0000256" key="1">
    <source>
        <dbReference type="ARBA" id="ARBA00007164"/>
    </source>
</evidence>
<accession>I7ME29</accession>
<keyword evidence="6" id="KW-0961">Cell wall biogenesis/degradation</keyword>
<dbReference type="SUPFAM" id="SSF56601">
    <property type="entry name" value="beta-lactamase/transpeptidase-like"/>
    <property type="match status" value="1"/>
</dbReference>
<keyword evidence="3" id="KW-0378">Hydrolase</keyword>
<dbReference type="RefSeq" id="XP_001014386.2">
    <property type="nucleotide sequence ID" value="XM_001014386.2"/>
</dbReference>
<feature type="region of interest" description="Disordered" evidence="7">
    <location>
        <begin position="225"/>
        <end position="250"/>
    </location>
</feature>
<evidence type="ECO:0000256" key="3">
    <source>
        <dbReference type="ARBA" id="ARBA00022801"/>
    </source>
</evidence>
<dbReference type="GO" id="GO:0008360">
    <property type="term" value="P:regulation of cell shape"/>
    <property type="evidence" value="ECO:0007669"/>
    <property type="project" value="UniProtKB-KW"/>
</dbReference>
<feature type="domain" description="Peptidase S11 D-alanyl-D-alanine carboxypeptidase A N-terminal" evidence="8">
    <location>
        <begin position="672"/>
        <end position="794"/>
    </location>
</feature>
<dbReference type="GO" id="GO:0071555">
    <property type="term" value="P:cell wall organization"/>
    <property type="evidence" value="ECO:0007669"/>
    <property type="project" value="UniProtKB-KW"/>
</dbReference>
<dbReference type="GO" id="GO:0009002">
    <property type="term" value="F:serine-type D-Ala-D-Ala carboxypeptidase activity"/>
    <property type="evidence" value="ECO:0007669"/>
    <property type="project" value="InterPro"/>
</dbReference>
<proteinExistence type="inferred from homology"/>
<reference evidence="10" key="1">
    <citation type="journal article" date="2006" name="PLoS Biol.">
        <title>Macronuclear genome sequence of the ciliate Tetrahymena thermophila, a model eukaryote.</title>
        <authorList>
            <person name="Eisen J.A."/>
            <person name="Coyne R.S."/>
            <person name="Wu M."/>
            <person name="Wu D."/>
            <person name="Thiagarajan M."/>
            <person name="Wortman J.R."/>
            <person name="Badger J.H."/>
            <person name="Ren Q."/>
            <person name="Amedeo P."/>
            <person name="Jones K.M."/>
            <person name="Tallon L.J."/>
            <person name="Delcher A.L."/>
            <person name="Salzberg S.L."/>
            <person name="Silva J.C."/>
            <person name="Haas B.J."/>
            <person name="Majoros W.H."/>
            <person name="Farzad M."/>
            <person name="Carlton J.M."/>
            <person name="Smith R.K. Jr."/>
            <person name="Garg J."/>
            <person name="Pearlman R.E."/>
            <person name="Karrer K.M."/>
            <person name="Sun L."/>
            <person name="Manning G."/>
            <person name="Elde N.C."/>
            <person name="Turkewitz A.P."/>
            <person name="Asai D.J."/>
            <person name="Wilkes D.E."/>
            <person name="Wang Y."/>
            <person name="Cai H."/>
            <person name="Collins K."/>
            <person name="Stewart B.A."/>
            <person name="Lee S.R."/>
            <person name="Wilamowska K."/>
            <person name="Weinberg Z."/>
            <person name="Ruzzo W.L."/>
            <person name="Wloga D."/>
            <person name="Gaertig J."/>
            <person name="Frankel J."/>
            <person name="Tsao C.-C."/>
            <person name="Gorovsky M.A."/>
            <person name="Keeling P.J."/>
            <person name="Waller R.F."/>
            <person name="Patron N.J."/>
            <person name="Cherry J.M."/>
            <person name="Stover N.A."/>
            <person name="Krieger C.J."/>
            <person name="del Toro C."/>
            <person name="Ryder H.F."/>
            <person name="Williamson S.C."/>
            <person name="Barbeau R.A."/>
            <person name="Hamilton E.P."/>
            <person name="Orias E."/>
        </authorList>
    </citation>
    <scope>NUCLEOTIDE SEQUENCE [LARGE SCALE GENOMIC DNA]</scope>
    <source>
        <strain evidence="10">SB210</strain>
    </source>
</reference>
<keyword evidence="9" id="KW-0645">Protease</keyword>
<dbReference type="AlphaFoldDB" id="I7ME29"/>
<evidence type="ECO:0000256" key="7">
    <source>
        <dbReference type="SAM" id="MobiDB-lite"/>
    </source>
</evidence>
<dbReference type="PANTHER" id="PTHR21581:SF6">
    <property type="entry name" value="TRAFFICKING PROTEIN PARTICLE COMPLEX SUBUNIT 12"/>
    <property type="match status" value="1"/>
</dbReference>
<dbReference type="InterPro" id="IPR018044">
    <property type="entry name" value="Peptidase_S11"/>
</dbReference>
<dbReference type="OrthoDB" id="10254188at2759"/>
<dbReference type="GO" id="GO:0006508">
    <property type="term" value="P:proteolysis"/>
    <property type="evidence" value="ECO:0007669"/>
    <property type="project" value="InterPro"/>
</dbReference>
<dbReference type="InParanoid" id="I7ME29"/>
<feature type="compositionally biased region" description="Polar residues" evidence="7">
    <location>
        <begin position="312"/>
        <end position="321"/>
    </location>
</feature>
<feature type="domain" description="Peptidase S11 D-alanyl-D-alanine carboxypeptidase A N-terminal" evidence="8">
    <location>
        <begin position="535"/>
        <end position="640"/>
    </location>
</feature>
<feature type="region of interest" description="Disordered" evidence="7">
    <location>
        <begin position="121"/>
        <end position="150"/>
    </location>
</feature>
<organism evidence="9 10">
    <name type="scientific">Tetrahymena thermophila (strain SB210)</name>
    <dbReference type="NCBI Taxonomy" id="312017"/>
    <lineage>
        <taxon>Eukaryota</taxon>
        <taxon>Sar</taxon>
        <taxon>Alveolata</taxon>
        <taxon>Ciliophora</taxon>
        <taxon>Intramacronucleata</taxon>
        <taxon>Oligohymenophorea</taxon>
        <taxon>Hymenostomatida</taxon>
        <taxon>Tetrahymenina</taxon>
        <taxon>Tetrahymenidae</taxon>
        <taxon>Tetrahymena</taxon>
    </lineage>
</organism>
<keyword evidence="2" id="KW-0732">Signal</keyword>
<feature type="region of interest" description="Disordered" evidence="7">
    <location>
        <begin position="282"/>
        <end position="331"/>
    </location>
</feature>
<dbReference type="Proteomes" id="UP000009168">
    <property type="component" value="Unassembled WGS sequence"/>
</dbReference>
<feature type="region of interest" description="Disordered" evidence="7">
    <location>
        <begin position="347"/>
        <end position="366"/>
    </location>
</feature>
<feature type="compositionally biased region" description="Polar residues" evidence="7">
    <location>
        <begin position="240"/>
        <end position="250"/>
    </location>
</feature>
<comment type="similarity">
    <text evidence="1">Belongs to the peptidase S11 family.</text>
</comment>
<dbReference type="PRINTS" id="PR00725">
    <property type="entry name" value="DADACBPTASE1"/>
</dbReference>
<dbReference type="Gene3D" id="3.40.710.10">
    <property type="entry name" value="DD-peptidase/beta-lactamase superfamily"/>
    <property type="match status" value="1"/>
</dbReference>
<keyword evidence="9" id="KW-0121">Carboxypeptidase</keyword>
<dbReference type="InterPro" id="IPR001967">
    <property type="entry name" value="Peptidase_S11_N"/>
</dbReference>
<evidence type="ECO:0000256" key="5">
    <source>
        <dbReference type="ARBA" id="ARBA00022984"/>
    </source>
</evidence>